<dbReference type="PANTHER" id="PTHR30028:SF0">
    <property type="entry name" value="PROTEIN ALUMINUM SENSITIVE 3"/>
    <property type="match status" value="1"/>
</dbReference>
<keyword evidence="3 6" id="KW-0812">Transmembrane</keyword>
<dbReference type="GO" id="GO:0005886">
    <property type="term" value="C:plasma membrane"/>
    <property type="evidence" value="ECO:0007669"/>
    <property type="project" value="TreeGrafter"/>
</dbReference>
<dbReference type="InterPro" id="IPR005226">
    <property type="entry name" value="UPF0014_fam"/>
</dbReference>
<evidence type="ECO:0000313" key="8">
    <source>
        <dbReference type="Proteomes" id="UP000245469"/>
    </source>
</evidence>
<keyword evidence="4 6" id="KW-1133">Transmembrane helix</keyword>
<keyword evidence="5 6" id="KW-0472">Membrane</keyword>
<feature type="transmembrane region" description="Helical" evidence="6">
    <location>
        <begin position="126"/>
        <end position="146"/>
    </location>
</feature>
<feature type="transmembrane region" description="Helical" evidence="6">
    <location>
        <begin position="66"/>
        <end position="87"/>
    </location>
</feature>
<evidence type="ECO:0000256" key="6">
    <source>
        <dbReference type="SAM" id="Phobius"/>
    </source>
</evidence>
<evidence type="ECO:0000256" key="3">
    <source>
        <dbReference type="ARBA" id="ARBA00022692"/>
    </source>
</evidence>
<evidence type="ECO:0000256" key="2">
    <source>
        <dbReference type="ARBA" id="ARBA00005268"/>
    </source>
</evidence>
<dbReference type="EMBL" id="QGDQ01000019">
    <property type="protein sequence ID" value="PWJ52516.1"/>
    <property type="molecule type" value="Genomic_DNA"/>
</dbReference>
<dbReference type="Pfam" id="PF03649">
    <property type="entry name" value="UPF0014"/>
    <property type="match status" value="1"/>
</dbReference>
<evidence type="ECO:0000256" key="5">
    <source>
        <dbReference type="ARBA" id="ARBA00023136"/>
    </source>
</evidence>
<accession>A0A316A3F8</accession>
<dbReference type="AlphaFoldDB" id="A0A316A3F8"/>
<dbReference type="RefSeq" id="WP_211319591.1">
    <property type="nucleotide sequence ID" value="NZ_QGDQ01000019.1"/>
</dbReference>
<feature type="transmembrane region" description="Helical" evidence="6">
    <location>
        <begin position="39"/>
        <end position="60"/>
    </location>
</feature>
<feature type="transmembrane region" description="Helical" evidence="6">
    <location>
        <begin position="99"/>
        <end position="120"/>
    </location>
</feature>
<evidence type="ECO:0000313" key="7">
    <source>
        <dbReference type="EMBL" id="PWJ52516.1"/>
    </source>
</evidence>
<keyword evidence="8" id="KW-1185">Reference proteome</keyword>
<reference evidence="7 8" key="1">
    <citation type="submission" date="2018-03" db="EMBL/GenBank/DDBJ databases">
        <title>Genomic Encyclopedia of Archaeal and Bacterial Type Strains, Phase II (KMG-II): from individual species to whole genera.</title>
        <authorList>
            <person name="Goeker M."/>
        </authorList>
    </citation>
    <scope>NUCLEOTIDE SEQUENCE [LARGE SCALE GENOMIC DNA]</scope>
    <source>
        <strain evidence="7 8">DSM 44889</strain>
    </source>
</reference>
<comment type="subcellular location">
    <subcellularLocation>
        <location evidence="1">Membrane</location>
        <topology evidence="1">Multi-pass membrane protein</topology>
    </subcellularLocation>
</comment>
<proteinExistence type="inferred from homology"/>
<feature type="transmembrane region" description="Helical" evidence="6">
    <location>
        <begin position="6"/>
        <end position="27"/>
    </location>
</feature>
<organism evidence="7 8">
    <name type="scientific">Quadrisphaera granulorum</name>
    <dbReference type="NCBI Taxonomy" id="317664"/>
    <lineage>
        <taxon>Bacteria</taxon>
        <taxon>Bacillati</taxon>
        <taxon>Actinomycetota</taxon>
        <taxon>Actinomycetes</taxon>
        <taxon>Kineosporiales</taxon>
        <taxon>Kineosporiaceae</taxon>
        <taxon>Quadrisphaera</taxon>
    </lineage>
</organism>
<name>A0A316A3F8_9ACTN</name>
<gene>
    <name evidence="7" type="ORF">BXY45_1198</name>
</gene>
<dbReference type="PANTHER" id="PTHR30028">
    <property type="entry name" value="UPF0014 INNER MEMBRANE PROTEIN YBBM-RELATED"/>
    <property type="match status" value="1"/>
</dbReference>
<dbReference type="Proteomes" id="UP000245469">
    <property type="component" value="Unassembled WGS sequence"/>
</dbReference>
<protein>
    <submittedName>
        <fullName evidence="7">Putative ABC transport system permease protein</fullName>
    </submittedName>
</protein>
<sequence length="257" mass="25810">MTADQLLRLLLGVAALLAVALVVLRVAGVAVGPRGTAPLTAVLRGGLQLAAIGLVLRGVLDHVPALAAAVLAVMLTTAVWTASHRLAPLQGLRAARRAVAVACAAGAVVVLGVAFSLGVLPFSARYVVALGGIVLGGTMTSATLAGRHLLAGLLARREEVEGWLALGAPPRRAVLDVARAAVRESLVPVLDQTRTTGLVTLPGAFIGALLGGASPVQAARFQLIVLAGLICAGSVVAVLVTTLLGAPKVLPAPPEQR</sequence>
<comment type="caution">
    <text evidence="7">The sequence shown here is derived from an EMBL/GenBank/DDBJ whole genome shotgun (WGS) entry which is preliminary data.</text>
</comment>
<evidence type="ECO:0000256" key="1">
    <source>
        <dbReference type="ARBA" id="ARBA00004141"/>
    </source>
</evidence>
<feature type="transmembrane region" description="Helical" evidence="6">
    <location>
        <begin position="223"/>
        <end position="246"/>
    </location>
</feature>
<comment type="similarity">
    <text evidence="2">Belongs to the UPF0014 family.</text>
</comment>
<evidence type="ECO:0000256" key="4">
    <source>
        <dbReference type="ARBA" id="ARBA00022989"/>
    </source>
</evidence>